<comment type="subcellular location">
    <subcellularLocation>
        <location evidence="6">Cell membrane</location>
        <topology evidence="6">Single-pass membrane protein</topology>
    </subcellularLocation>
</comment>
<reference evidence="8 9" key="1">
    <citation type="journal article" date="2018" name="Nat. Biotechnol.">
        <title>A standardized bacterial taxonomy based on genome phylogeny substantially revises the tree of life.</title>
        <authorList>
            <person name="Parks D.H."/>
            <person name="Chuvochina M."/>
            <person name="Waite D.W."/>
            <person name="Rinke C."/>
            <person name="Skarshewski A."/>
            <person name="Chaumeil P.A."/>
            <person name="Hugenholtz P."/>
        </authorList>
    </citation>
    <scope>NUCLEOTIDE SEQUENCE [LARGE SCALE GENOMIC DNA]</scope>
    <source>
        <strain evidence="8">UBA11482</strain>
    </source>
</reference>
<comment type="subunit">
    <text evidence="6">The complex is composed of six subunits: RnfA, RnfB, RnfC, RnfD, RnfE and RnfG.</text>
</comment>
<keyword evidence="3 6" id="KW-0285">Flavoprotein</keyword>
<dbReference type="NCBIfam" id="TIGR01947">
    <property type="entry name" value="rnfG"/>
    <property type="match status" value="1"/>
</dbReference>
<protein>
    <recommendedName>
        <fullName evidence="6">Ion-translocating oxidoreductase complex subunit G</fullName>
        <ecNumber evidence="6">7.-.-.-</ecNumber>
    </recommendedName>
    <alternativeName>
        <fullName evidence="6">Rnf electron transport complex subunit G</fullName>
    </alternativeName>
</protein>
<dbReference type="GO" id="GO:0009055">
    <property type="term" value="F:electron transfer activity"/>
    <property type="evidence" value="ECO:0007669"/>
    <property type="project" value="InterPro"/>
</dbReference>
<dbReference type="InterPro" id="IPR007329">
    <property type="entry name" value="FMN-bd"/>
</dbReference>
<gene>
    <name evidence="6" type="primary">rnfG</name>
    <name evidence="8" type="ORF">DDY73_06725</name>
</gene>
<keyword evidence="6" id="KW-1003">Cell membrane</keyword>
<dbReference type="HAMAP" id="MF_00479">
    <property type="entry name" value="RsxG_RnfG"/>
    <property type="match status" value="1"/>
</dbReference>
<keyword evidence="6" id="KW-0472">Membrane</keyword>
<name>A0A354M2E5_9BACT</name>
<comment type="similarity">
    <text evidence="6">Belongs to the RnfG family.</text>
</comment>
<keyword evidence="6" id="KW-0812">Transmembrane</keyword>
<evidence type="ECO:0000256" key="3">
    <source>
        <dbReference type="ARBA" id="ARBA00022630"/>
    </source>
</evidence>
<organism evidence="8 9">
    <name type="scientific">Coprobacter fastidiosus</name>
    <dbReference type="NCBI Taxonomy" id="1099853"/>
    <lineage>
        <taxon>Bacteria</taxon>
        <taxon>Pseudomonadati</taxon>
        <taxon>Bacteroidota</taxon>
        <taxon>Bacteroidia</taxon>
        <taxon>Bacteroidales</taxon>
        <taxon>Barnesiellaceae</taxon>
        <taxon>Coprobacter</taxon>
    </lineage>
</organism>
<evidence type="ECO:0000256" key="5">
    <source>
        <dbReference type="ARBA" id="ARBA00022982"/>
    </source>
</evidence>
<sequence>MAKTESTFLNMLVVLTVTTLIVGAALGYVYNITKKPIAEAEQKQQIEAIQMVAPEFDNSPIKDKYSLKIGADSLEVTVFPAKKGGQKVGAAVEAITKKGFGGEIKIMVGFNADGSIRNYRVLKHAETPGLGSKMDEWFRTDKNNQNILGKNPATDRLTVSKDGGSVDAITAATISSRAFLDAIQTAYNAYMNRTDAQSGASYKAHNK</sequence>
<evidence type="ECO:0000256" key="2">
    <source>
        <dbReference type="ARBA" id="ARBA00022553"/>
    </source>
</evidence>
<dbReference type="GO" id="GO:0022900">
    <property type="term" value="P:electron transport chain"/>
    <property type="evidence" value="ECO:0007669"/>
    <property type="project" value="UniProtKB-UniRule"/>
</dbReference>
<keyword evidence="6" id="KW-1133">Transmembrane helix</keyword>
<dbReference type="SMART" id="SM00900">
    <property type="entry name" value="FMN_bind"/>
    <property type="match status" value="1"/>
</dbReference>
<dbReference type="AlphaFoldDB" id="A0A354M2E5"/>
<feature type="modified residue" description="FMN phosphoryl threonine" evidence="6">
    <location>
        <position position="173"/>
    </location>
</feature>
<dbReference type="PANTHER" id="PTHR36118:SF1">
    <property type="entry name" value="ION-TRANSLOCATING OXIDOREDUCTASE COMPLEX SUBUNIT G"/>
    <property type="match status" value="1"/>
</dbReference>
<comment type="caution">
    <text evidence="8">The sequence shown here is derived from an EMBL/GenBank/DDBJ whole genome shotgun (WGS) entry which is preliminary data.</text>
</comment>
<evidence type="ECO:0000313" key="8">
    <source>
        <dbReference type="EMBL" id="HBJ08684.1"/>
    </source>
</evidence>
<dbReference type="InterPro" id="IPR010209">
    <property type="entry name" value="Ion_transpt_RnfG/RsxG"/>
</dbReference>
<dbReference type="PIRSF" id="PIRSF006091">
    <property type="entry name" value="E_trnsport_RnfG"/>
    <property type="match status" value="1"/>
</dbReference>
<comment type="cofactor">
    <cofactor evidence="6">
        <name>FMN</name>
        <dbReference type="ChEBI" id="CHEBI:58210"/>
    </cofactor>
</comment>
<dbReference type="EC" id="7.-.-.-" evidence="6"/>
<proteinExistence type="inferred from homology"/>
<dbReference type="Proteomes" id="UP000262954">
    <property type="component" value="Unassembled WGS sequence"/>
</dbReference>
<dbReference type="GO" id="GO:0005886">
    <property type="term" value="C:plasma membrane"/>
    <property type="evidence" value="ECO:0007669"/>
    <property type="project" value="UniProtKB-SubCell"/>
</dbReference>
<accession>A0A354M2E5</accession>
<keyword evidence="5 6" id="KW-0249">Electron transport</keyword>
<dbReference type="RefSeq" id="WP_009316479.1">
    <property type="nucleotide sequence ID" value="NZ_CABKQP010000001.1"/>
</dbReference>
<keyword evidence="6" id="KW-1278">Translocase</keyword>
<evidence type="ECO:0000256" key="1">
    <source>
        <dbReference type="ARBA" id="ARBA00022448"/>
    </source>
</evidence>
<keyword evidence="1 6" id="KW-0813">Transport</keyword>
<dbReference type="GO" id="GO:0010181">
    <property type="term" value="F:FMN binding"/>
    <property type="evidence" value="ECO:0007669"/>
    <property type="project" value="InterPro"/>
</dbReference>
<evidence type="ECO:0000256" key="6">
    <source>
        <dbReference type="HAMAP-Rule" id="MF_00479"/>
    </source>
</evidence>
<evidence type="ECO:0000313" key="9">
    <source>
        <dbReference type="Proteomes" id="UP000262954"/>
    </source>
</evidence>
<dbReference type="Pfam" id="PF04205">
    <property type="entry name" value="FMN_bind"/>
    <property type="match status" value="1"/>
</dbReference>
<evidence type="ECO:0000256" key="4">
    <source>
        <dbReference type="ARBA" id="ARBA00022643"/>
    </source>
</evidence>
<dbReference type="Gene3D" id="3.90.1010.20">
    <property type="match status" value="1"/>
</dbReference>
<feature type="domain" description="FMN-binding" evidence="7">
    <location>
        <begin position="99"/>
        <end position="190"/>
    </location>
</feature>
<dbReference type="PANTHER" id="PTHR36118">
    <property type="entry name" value="ION-TRANSLOCATING OXIDOREDUCTASE COMPLEX SUBUNIT G"/>
    <property type="match status" value="1"/>
</dbReference>
<keyword evidence="2 6" id="KW-0597">Phosphoprotein</keyword>
<comment type="function">
    <text evidence="6">Part of a membrane-bound complex that couples electron transfer with translocation of ions across the membrane.</text>
</comment>
<dbReference type="EMBL" id="DNWC01000087">
    <property type="protein sequence ID" value="HBJ08684.1"/>
    <property type="molecule type" value="Genomic_DNA"/>
</dbReference>
<keyword evidence="4 6" id="KW-0288">FMN</keyword>
<evidence type="ECO:0000259" key="7">
    <source>
        <dbReference type="SMART" id="SM00900"/>
    </source>
</evidence>